<dbReference type="PANTHER" id="PTHR48051">
    <property type="match status" value="1"/>
</dbReference>
<name>B9SKU7_RICCO</name>
<keyword evidence="5" id="KW-1185">Reference proteome</keyword>
<dbReference type="Pfam" id="PF23598">
    <property type="entry name" value="LRR_14"/>
    <property type="match status" value="1"/>
</dbReference>
<dbReference type="CDD" id="cd17039">
    <property type="entry name" value="Ubl_ubiquitin_like"/>
    <property type="match status" value="1"/>
</dbReference>
<dbReference type="STRING" id="3988.B9SKU7"/>
<dbReference type="Gene3D" id="3.10.20.90">
    <property type="entry name" value="Phosphatidylinositol 3-kinase Catalytic Subunit, Chain A, domain 1"/>
    <property type="match status" value="1"/>
</dbReference>
<dbReference type="InterPro" id="IPR032675">
    <property type="entry name" value="LRR_dom_sf"/>
</dbReference>
<dbReference type="Pfam" id="PF00240">
    <property type="entry name" value="ubiquitin"/>
    <property type="match status" value="1"/>
</dbReference>
<dbReference type="SMART" id="SM00369">
    <property type="entry name" value="LRR_TYP"/>
    <property type="match status" value="6"/>
</dbReference>
<dbReference type="SUPFAM" id="SSF52058">
    <property type="entry name" value="L domain-like"/>
    <property type="match status" value="1"/>
</dbReference>
<evidence type="ECO:0000313" key="4">
    <source>
        <dbReference type="EMBL" id="EEF35775.1"/>
    </source>
</evidence>
<dbReference type="EMBL" id="EQ974005">
    <property type="protein sequence ID" value="EEF35775.1"/>
    <property type="molecule type" value="Genomic_DNA"/>
</dbReference>
<keyword evidence="1" id="KW-0433">Leucine-rich repeat</keyword>
<organism evidence="4 5">
    <name type="scientific">Ricinus communis</name>
    <name type="common">Castor bean</name>
    <dbReference type="NCBI Taxonomy" id="3988"/>
    <lineage>
        <taxon>Eukaryota</taxon>
        <taxon>Viridiplantae</taxon>
        <taxon>Streptophyta</taxon>
        <taxon>Embryophyta</taxon>
        <taxon>Tracheophyta</taxon>
        <taxon>Spermatophyta</taxon>
        <taxon>Magnoliopsida</taxon>
        <taxon>eudicotyledons</taxon>
        <taxon>Gunneridae</taxon>
        <taxon>Pentapetalae</taxon>
        <taxon>rosids</taxon>
        <taxon>fabids</taxon>
        <taxon>Malpighiales</taxon>
        <taxon>Euphorbiaceae</taxon>
        <taxon>Acalyphoideae</taxon>
        <taxon>Acalypheae</taxon>
        <taxon>Ricinus</taxon>
    </lineage>
</organism>
<evidence type="ECO:0000256" key="2">
    <source>
        <dbReference type="ARBA" id="ARBA00022737"/>
    </source>
</evidence>
<accession>B9SKU7</accession>
<dbReference type="SMART" id="SM00364">
    <property type="entry name" value="LRR_BAC"/>
    <property type="match status" value="5"/>
</dbReference>
<sequence length="353" mass="38775">MEGEDSNSNTINITVKFSGRSIPISVSLNSTVRDLKCLLQPLTNVLPRGQKLICKGRVLTDTMTLMQSELTNGVKIMLVASQGLHQGGGPMLKDAKARPILRTNATNNKTVNQKAEVFVYKNHLERWKVTGVIALAECNLQVIPDEVWACGILTRVLDVSNNCIQDIPTKISSLSSMQKLILNGNGMSDESIQWEGFTFLKHLTILSLNRNHLSILPSELGALSSLRQLHVSNNKLNCLPVEIGLLTQLEILRANNNRICSLPASIGNCKSLVEVDLSSNLLIDLPESFGNLHNLKAVQLGNNGLKSLPSTLFKMCLQLSTLDLHNTEITTDMLRQQQSYSLKDGKLSMIAVV</sequence>
<dbReference type="InterPro" id="IPR050216">
    <property type="entry name" value="LRR_domain-containing"/>
</dbReference>
<dbReference type="Gene3D" id="3.80.10.10">
    <property type="entry name" value="Ribonuclease Inhibitor"/>
    <property type="match status" value="1"/>
</dbReference>
<dbReference type="FunCoup" id="B9SKU7">
    <property type="interactions" value="1767"/>
</dbReference>
<dbReference type="SMART" id="SM00213">
    <property type="entry name" value="UBQ"/>
    <property type="match status" value="1"/>
</dbReference>
<dbReference type="InParanoid" id="B9SKU7"/>
<dbReference type="InterPro" id="IPR001611">
    <property type="entry name" value="Leu-rich_rpt"/>
</dbReference>
<dbReference type="InterPro" id="IPR029071">
    <property type="entry name" value="Ubiquitin-like_domsf"/>
</dbReference>
<dbReference type="eggNOG" id="KOG0619">
    <property type="taxonomic scope" value="Eukaryota"/>
</dbReference>
<dbReference type="AlphaFoldDB" id="B9SKU7"/>
<evidence type="ECO:0000259" key="3">
    <source>
        <dbReference type="PROSITE" id="PS50053"/>
    </source>
</evidence>
<keyword evidence="2" id="KW-0677">Repeat</keyword>
<evidence type="ECO:0000313" key="5">
    <source>
        <dbReference type="Proteomes" id="UP000008311"/>
    </source>
</evidence>
<dbReference type="InterPro" id="IPR003591">
    <property type="entry name" value="Leu-rich_rpt_typical-subtyp"/>
</dbReference>
<dbReference type="PANTHER" id="PTHR48051:SF1">
    <property type="entry name" value="RAS SUPPRESSOR PROTEIN 1"/>
    <property type="match status" value="1"/>
</dbReference>
<dbReference type="InterPro" id="IPR055414">
    <property type="entry name" value="LRR_R13L4/SHOC2-like"/>
</dbReference>
<evidence type="ECO:0000256" key="1">
    <source>
        <dbReference type="ARBA" id="ARBA00022614"/>
    </source>
</evidence>
<dbReference type="Proteomes" id="UP000008311">
    <property type="component" value="Unassembled WGS sequence"/>
</dbReference>
<protein>
    <submittedName>
        <fullName evidence="4">Leucine-rich repeat containing protein, putative</fullName>
    </submittedName>
</protein>
<reference evidence="5" key="1">
    <citation type="journal article" date="2010" name="Nat. Biotechnol.">
        <title>Draft genome sequence of the oilseed species Ricinus communis.</title>
        <authorList>
            <person name="Chan A.P."/>
            <person name="Crabtree J."/>
            <person name="Zhao Q."/>
            <person name="Lorenzi H."/>
            <person name="Orvis J."/>
            <person name="Puiu D."/>
            <person name="Melake-Berhan A."/>
            <person name="Jones K.M."/>
            <person name="Redman J."/>
            <person name="Chen G."/>
            <person name="Cahoon E.B."/>
            <person name="Gedil M."/>
            <person name="Stanke M."/>
            <person name="Haas B.J."/>
            <person name="Wortman J.R."/>
            <person name="Fraser-Liggett C.M."/>
            <person name="Ravel J."/>
            <person name="Rabinowicz P.D."/>
        </authorList>
    </citation>
    <scope>NUCLEOTIDE SEQUENCE [LARGE SCALE GENOMIC DNA]</scope>
    <source>
        <strain evidence="5">cv. Hale</strain>
    </source>
</reference>
<dbReference type="PROSITE" id="PS50053">
    <property type="entry name" value="UBIQUITIN_2"/>
    <property type="match status" value="1"/>
</dbReference>
<gene>
    <name evidence="4" type="ORF">RCOM_1093190</name>
</gene>
<proteinExistence type="predicted"/>
<dbReference type="SUPFAM" id="SSF54236">
    <property type="entry name" value="Ubiquitin-like"/>
    <property type="match status" value="1"/>
</dbReference>
<dbReference type="GO" id="GO:0035556">
    <property type="term" value="P:intracellular signal transduction"/>
    <property type="evidence" value="ECO:0000318"/>
    <property type="project" value="GO_Central"/>
</dbReference>
<feature type="domain" description="Ubiquitin-like" evidence="3">
    <location>
        <begin position="11"/>
        <end position="82"/>
    </location>
</feature>
<dbReference type="PROSITE" id="PS51450">
    <property type="entry name" value="LRR"/>
    <property type="match status" value="1"/>
</dbReference>
<dbReference type="InterPro" id="IPR000626">
    <property type="entry name" value="Ubiquitin-like_dom"/>
</dbReference>